<accession>A0ABP9NXT2</accession>
<dbReference type="InterPro" id="IPR013320">
    <property type="entry name" value="ConA-like_dom_sf"/>
</dbReference>
<dbReference type="InterPro" id="IPR014895">
    <property type="entry name" value="Alginate_lyase_2"/>
</dbReference>
<evidence type="ECO:0000259" key="3">
    <source>
        <dbReference type="Pfam" id="PF08787"/>
    </source>
</evidence>
<evidence type="ECO:0000256" key="1">
    <source>
        <dbReference type="SAM" id="MobiDB-lite"/>
    </source>
</evidence>
<keyword evidence="2" id="KW-0472">Membrane</keyword>
<comment type="caution">
    <text evidence="4">The sequence shown here is derived from an EMBL/GenBank/DDBJ whole genome shotgun (WGS) entry which is preliminary data.</text>
</comment>
<feature type="region of interest" description="Disordered" evidence="1">
    <location>
        <begin position="234"/>
        <end position="257"/>
    </location>
</feature>
<dbReference type="Proteomes" id="UP001500804">
    <property type="component" value="Unassembled WGS sequence"/>
</dbReference>
<name>A0ABP9NXT2_9PSEU</name>
<reference evidence="5" key="1">
    <citation type="journal article" date="2019" name="Int. J. Syst. Evol. Microbiol.">
        <title>The Global Catalogue of Microorganisms (GCM) 10K type strain sequencing project: providing services to taxonomists for standard genome sequencing and annotation.</title>
        <authorList>
            <consortium name="The Broad Institute Genomics Platform"/>
            <consortium name="The Broad Institute Genome Sequencing Center for Infectious Disease"/>
            <person name="Wu L."/>
            <person name="Ma J."/>
        </authorList>
    </citation>
    <scope>NUCLEOTIDE SEQUENCE [LARGE SCALE GENOMIC DNA]</scope>
    <source>
        <strain evidence="5">JCM 18302</strain>
    </source>
</reference>
<sequence>MTTASQRVLIIAAVVLVLGGGLVWLLTSVLRPQSPAGGGGTSAVDLQGWKLTLPVEGDKGNAEEVEPAAVTDPWLTAGPDGSLTFWAPAAGATTKNSKSPRTELISLTDFSAGTDQRSLTASLSVAQVPSDSKDIIIGQIHGSDDIKSVPYVMLHYRNGDIEAEVKQKQKGDEKQTFPLLSGVPLNERFDFTISDDGNGSMTLSATHAGTTQQATAQVPEEFRGETVRFQVGDYQQAESAQGDDDGGRVTFYAINER</sequence>
<evidence type="ECO:0000256" key="2">
    <source>
        <dbReference type="SAM" id="Phobius"/>
    </source>
</evidence>
<dbReference type="RefSeq" id="WP_345610702.1">
    <property type="nucleotide sequence ID" value="NZ_BAABJO010000034.1"/>
</dbReference>
<keyword evidence="4" id="KW-0456">Lyase</keyword>
<feature type="transmembrane region" description="Helical" evidence="2">
    <location>
        <begin position="7"/>
        <end position="26"/>
    </location>
</feature>
<keyword evidence="5" id="KW-1185">Reference proteome</keyword>
<dbReference type="SUPFAM" id="SSF49899">
    <property type="entry name" value="Concanavalin A-like lectins/glucanases"/>
    <property type="match status" value="1"/>
</dbReference>
<dbReference type="EMBL" id="BAABJO010000034">
    <property type="protein sequence ID" value="GAA5136209.1"/>
    <property type="molecule type" value="Genomic_DNA"/>
</dbReference>
<evidence type="ECO:0000313" key="5">
    <source>
        <dbReference type="Proteomes" id="UP001500804"/>
    </source>
</evidence>
<dbReference type="Pfam" id="PF08787">
    <property type="entry name" value="Alginate_lyase2"/>
    <property type="match status" value="1"/>
</dbReference>
<dbReference type="GO" id="GO:0016829">
    <property type="term" value="F:lyase activity"/>
    <property type="evidence" value="ECO:0007669"/>
    <property type="project" value="UniProtKB-KW"/>
</dbReference>
<protein>
    <submittedName>
        <fullName evidence="4">Polysaccharide lyase family 7 protein</fullName>
    </submittedName>
</protein>
<organism evidence="4 5">
    <name type="scientific">Pseudonocardia adelaidensis</name>
    <dbReference type="NCBI Taxonomy" id="648754"/>
    <lineage>
        <taxon>Bacteria</taxon>
        <taxon>Bacillati</taxon>
        <taxon>Actinomycetota</taxon>
        <taxon>Actinomycetes</taxon>
        <taxon>Pseudonocardiales</taxon>
        <taxon>Pseudonocardiaceae</taxon>
        <taxon>Pseudonocardia</taxon>
    </lineage>
</organism>
<keyword evidence="2" id="KW-1133">Transmembrane helix</keyword>
<dbReference type="Gene3D" id="2.60.120.200">
    <property type="match status" value="1"/>
</dbReference>
<keyword evidence="2" id="KW-0812">Transmembrane</keyword>
<feature type="domain" description="Alginate lyase 2" evidence="3">
    <location>
        <begin position="44"/>
        <end position="255"/>
    </location>
</feature>
<proteinExistence type="predicted"/>
<gene>
    <name evidence="4" type="ORF">GCM10023320_66960</name>
</gene>
<evidence type="ECO:0000313" key="4">
    <source>
        <dbReference type="EMBL" id="GAA5136209.1"/>
    </source>
</evidence>